<feature type="transmembrane region" description="Helical" evidence="1">
    <location>
        <begin position="29"/>
        <end position="51"/>
    </location>
</feature>
<evidence type="ECO:0000259" key="2">
    <source>
        <dbReference type="Pfam" id="PF03703"/>
    </source>
</evidence>
<comment type="caution">
    <text evidence="3">The sequence shown here is derived from an EMBL/GenBank/DDBJ whole genome shotgun (WGS) entry which is preliminary data.</text>
</comment>
<dbReference type="PANTHER" id="PTHR34473">
    <property type="entry name" value="UPF0699 TRANSMEMBRANE PROTEIN YDBS"/>
    <property type="match status" value="1"/>
</dbReference>
<dbReference type="InterPro" id="IPR005182">
    <property type="entry name" value="YdbS-like_PH"/>
</dbReference>
<organism evidence="3 4">
    <name type="scientific">Cognatiluteimonas sedimenti</name>
    <dbReference type="NCBI Taxonomy" id="2927791"/>
    <lineage>
        <taxon>Bacteria</taxon>
        <taxon>Pseudomonadati</taxon>
        <taxon>Pseudomonadota</taxon>
        <taxon>Gammaproteobacteria</taxon>
        <taxon>Lysobacterales</taxon>
        <taxon>Lysobacteraceae</taxon>
        <taxon>Cognatiluteimonas</taxon>
    </lineage>
</organism>
<evidence type="ECO:0000313" key="4">
    <source>
        <dbReference type="Proteomes" id="UP001165423"/>
    </source>
</evidence>
<feature type="domain" description="YdbS-like PH" evidence="2">
    <location>
        <begin position="79"/>
        <end position="158"/>
    </location>
</feature>
<protein>
    <submittedName>
        <fullName evidence="3">PH domain-containing protein</fullName>
    </submittedName>
</protein>
<keyword evidence="4" id="KW-1185">Reference proteome</keyword>
<keyword evidence="1" id="KW-1133">Transmembrane helix</keyword>
<dbReference type="RefSeq" id="WP_243321375.1">
    <property type="nucleotide sequence ID" value="NZ_JALGCL010000003.1"/>
</dbReference>
<keyword evidence="1" id="KW-0472">Membrane</keyword>
<dbReference type="Proteomes" id="UP001165423">
    <property type="component" value="Unassembled WGS sequence"/>
</dbReference>
<dbReference type="Pfam" id="PF03703">
    <property type="entry name" value="bPH_2"/>
    <property type="match status" value="1"/>
</dbReference>
<keyword evidence="1" id="KW-0812">Transmembrane</keyword>
<sequence length="169" mass="18868">MNEALPPATPADDDHGDWQPLPPRARRWFIVNGLAYAIPFALVPALLAGGFELATPWRYALAGALLGAAFGAWLGNKHWKHTRWRLDDDGFSLRRGRLWRSETRLPASRVQHLDLKRGPLQRRYALATLVIHTAGTRHSAVAVGGLDEGDAERLRDRLAHQLDDEDDDA</sequence>
<dbReference type="PANTHER" id="PTHR34473:SF3">
    <property type="entry name" value="TRANSMEMBRANE PROTEIN-RELATED"/>
    <property type="match status" value="1"/>
</dbReference>
<dbReference type="EMBL" id="JALGCL010000003">
    <property type="protein sequence ID" value="MCJ0826150.1"/>
    <property type="molecule type" value="Genomic_DNA"/>
</dbReference>
<feature type="transmembrane region" description="Helical" evidence="1">
    <location>
        <begin position="57"/>
        <end position="75"/>
    </location>
</feature>
<evidence type="ECO:0000313" key="3">
    <source>
        <dbReference type="EMBL" id="MCJ0826150.1"/>
    </source>
</evidence>
<accession>A0ABT0A5A1</accession>
<gene>
    <name evidence="3" type="ORF">MQC88_09350</name>
</gene>
<proteinExistence type="predicted"/>
<name>A0ABT0A5A1_9GAMM</name>
<reference evidence="3 4" key="1">
    <citation type="submission" date="2022-03" db="EMBL/GenBank/DDBJ databases">
        <title>Luteimonas soily sp. nov., a novel bacterium isolated from the soil.</title>
        <authorList>
            <person name="Zhang X."/>
        </authorList>
    </citation>
    <scope>NUCLEOTIDE SEQUENCE [LARGE SCALE GENOMIC DNA]</scope>
    <source>
        <strain evidence="3 4">50</strain>
    </source>
</reference>
<evidence type="ECO:0000256" key="1">
    <source>
        <dbReference type="SAM" id="Phobius"/>
    </source>
</evidence>